<organism evidence="3 4">
    <name type="scientific">Coniosporium apollinis</name>
    <dbReference type="NCBI Taxonomy" id="61459"/>
    <lineage>
        <taxon>Eukaryota</taxon>
        <taxon>Fungi</taxon>
        <taxon>Dikarya</taxon>
        <taxon>Ascomycota</taxon>
        <taxon>Pezizomycotina</taxon>
        <taxon>Dothideomycetes</taxon>
        <taxon>Dothideomycetes incertae sedis</taxon>
        <taxon>Coniosporium</taxon>
    </lineage>
</organism>
<feature type="region of interest" description="Disordered" evidence="2">
    <location>
        <begin position="208"/>
        <end position="245"/>
    </location>
</feature>
<evidence type="ECO:0000256" key="2">
    <source>
        <dbReference type="SAM" id="MobiDB-lite"/>
    </source>
</evidence>
<evidence type="ECO:0000256" key="1">
    <source>
        <dbReference type="SAM" id="Coils"/>
    </source>
</evidence>
<protein>
    <submittedName>
        <fullName evidence="3">Uncharacterized protein</fullName>
    </submittedName>
</protein>
<evidence type="ECO:0000313" key="4">
    <source>
        <dbReference type="Proteomes" id="UP001172684"/>
    </source>
</evidence>
<name>A0ABQ9NML5_9PEZI</name>
<feature type="coiled-coil region" evidence="1">
    <location>
        <begin position="123"/>
        <end position="178"/>
    </location>
</feature>
<accession>A0ABQ9NML5</accession>
<proteinExistence type="predicted"/>
<gene>
    <name evidence="3" type="ORF">H2201_006204</name>
</gene>
<comment type="caution">
    <text evidence="3">The sequence shown here is derived from an EMBL/GenBank/DDBJ whole genome shotgun (WGS) entry which is preliminary data.</text>
</comment>
<dbReference type="Proteomes" id="UP001172684">
    <property type="component" value="Unassembled WGS sequence"/>
</dbReference>
<dbReference type="EMBL" id="JAPDRL010000052">
    <property type="protein sequence ID" value="KAJ9662096.1"/>
    <property type="molecule type" value="Genomic_DNA"/>
</dbReference>
<feature type="compositionally biased region" description="Polar residues" evidence="2">
    <location>
        <begin position="214"/>
        <end position="230"/>
    </location>
</feature>
<evidence type="ECO:0000313" key="3">
    <source>
        <dbReference type="EMBL" id="KAJ9662096.1"/>
    </source>
</evidence>
<keyword evidence="1" id="KW-0175">Coiled coil</keyword>
<keyword evidence="4" id="KW-1185">Reference proteome</keyword>
<reference evidence="3" key="1">
    <citation type="submission" date="2022-10" db="EMBL/GenBank/DDBJ databases">
        <title>Culturing micro-colonial fungi from biological soil crusts in the Mojave desert and describing Neophaeococcomyces mojavensis, and introducing the new genera and species Taxawa tesnikishii.</title>
        <authorList>
            <person name="Kurbessoian T."/>
            <person name="Stajich J.E."/>
        </authorList>
    </citation>
    <scope>NUCLEOTIDE SEQUENCE</scope>
    <source>
        <strain evidence="3">TK_1</strain>
    </source>
</reference>
<sequence>MDYYIDTTLRLMQELERFTEQLQLGEHGPAANLGEALRRKAATIATVIKETKAFRQKLQEDEDASIERQRVADEEIIRLNNETARLSNEHAALAARVRDQGALIKVARKTTIKVGAEHFEALYTEEKTALVEERERTKRLEAEGAILREARSLEVVLVQTMQEELSQEREECLRATTDGPVKKAVSDAMAAALRSALGPELKRCFNDQTESRRTPTNPGTSALQAINTGQKRARHEASGHDSPMI</sequence>